<dbReference type="GO" id="GO:0004497">
    <property type="term" value="F:monooxygenase activity"/>
    <property type="evidence" value="ECO:0007669"/>
    <property type="project" value="UniProtKB-KW"/>
</dbReference>
<keyword evidence="7" id="KW-1185">Reference proteome</keyword>
<dbReference type="OrthoDB" id="1470350at2759"/>
<keyword evidence="6" id="KW-0560">Oxidoreductase</keyword>
<dbReference type="InParanoid" id="E9EAM5"/>
<dbReference type="Gene3D" id="1.10.630.10">
    <property type="entry name" value="Cytochrome P450"/>
    <property type="match status" value="2"/>
</dbReference>
<dbReference type="PANTHER" id="PTHR24305:SF210">
    <property type="entry name" value="CYTOCHROME P450 MONOOXYGENASE ASQL-RELATED"/>
    <property type="match status" value="1"/>
</dbReference>
<dbReference type="HOGENOM" id="CLU_1310392_0_0_1"/>
<evidence type="ECO:0000313" key="6">
    <source>
        <dbReference type="EMBL" id="EFY87025.1"/>
    </source>
</evidence>
<comment type="cofactor">
    <cofactor evidence="1">
        <name>heme</name>
        <dbReference type="ChEBI" id="CHEBI:30413"/>
    </cofactor>
</comment>
<sequence length="210" mass="23825">MHSQKQCIRLGRVVQLNYPRHCLRLLAGALRYLFSKKTLKVLEQKKIMRAKRMDSANGRDDLIEPVVKAKERAELTFDYVLAAVNGLIVAGAETTSLALSSFAYYMESLRIYPAAPIGFPRTIPKGVRTITGRYIPEDLESNFKLPLAKTIVLVNGFIITHLSEHFQKPFKLQKYRGTHICQKGGLAVLAMCSFYDSYAFKFVIHNQGRQ</sequence>
<name>E9EAM5_METAQ</name>
<dbReference type="GO" id="GO:0020037">
    <property type="term" value="F:heme binding"/>
    <property type="evidence" value="ECO:0007669"/>
    <property type="project" value="InterPro"/>
</dbReference>
<keyword evidence="5" id="KW-0408">Iron</keyword>
<reference evidence="6 7" key="1">
    <citation type="journal article" date="2011" name="PLoS Genet.">
        <title>Genome sequencing and comparative transcriptomics of the model entomopathogenic fungi Metarhizium anisopliae and M. acridum.</title>
        <authorList>
            <person name="Gao Q."/>
            <person name="Jin K."/>
            <person name="Ying S.H."/>
            <person name="Zhang Y."/>
            <person name="Xiao G."/>
            <person name="Shang Y."/>
            <person name="Duan Z."/>
            <person name="Hu X."/>
            <person name="Xie X.Q."/>
            <person name="Zhou G."/>
            <person name="Peng G."/>
            <person name="Luo Z."/>
            <person name="Huang W."/>
            <person name="Wang B."/>
            <person name="Fang W."/>
            <person name="Wang S."/>
            <person name="Zhong Y."/>
            <person name="Ma L.J."/>
            <person name="St Leger R.J."/>
            <person name="Zhao G.P."/>
            <person name="Pei Y."/>
            <person name="Feng M.G."/>
            <person name="Xia Y."/>
            <person name="Wang C."/>
        </authorList>
    </citation>
    <scope>NUCLEOTIDE SEQUENCE [LARGE SCALE GENOMIC DNA]</scope>
    <source>
        <strain evidence="6 7">CQMa 102</strain>
    </source>
</reference>
<dbReference type="AlphaFoldDB" id="E9EAM5"/>
<keyword evidence="4" id="KW-0479">Metal-binding</keyword>
<keyword evidence="6" id="KW-0503">Monooxygenase</keyword>
<evidence type="ECO:0000256" key="4">
    <source>
        <dbReference type="ARBA" id="ARBA00022723"/>
    </source>
</evidence>
<dbReference type="GO" id="GO:0016705">
    <property type="term" value="F:oxidoreductase activity, acting on paired donors, with incorporation or reduction of molecular oxygen"/>
    <property type="evidence" value="ECO:0007669"/>
    <property type="project" value="InterPro"/>
</dbReference>
<protein>
    <submittedName>
        <fullName evidence="6">Benzoate 4-monooxygenase cytochrome P450</fullName>
    </submittedName>
</protein>
<dbReference type="EMBL" id="GL698534">
    <property type="protein sequence ID" value="EFY87025.1"/>
    <property type="molecule type" value="Genomic_DNA"/>
</dbReference>
<dbReference type="SUPFAM" id="SSF48264">
    <property type="entry name" value="Cytochrome P450"/>
    <property type="match status" value="1"/>
</dbReference>
<evidence type="ECO:0000313" key="7">
    <source>
        <dbReference type="Proteomes" id="UP000002499"/>
    </source>
</evidence>
<accession>E9EAM5</accession>
<dbReference type="InterPro" id="IPR050121">
    <property type="entry name" value="Cytochrome_P450_monoxygenase"/>
</dbReference>
<proteinExistence type="inferred from homology"/>
<dbReference type="Proteomes" id="UP000002499">
    <property type="component" value="Unassembled WGS sequence"/>
</dbReference>
<evidence type="ECO:0000256" key="1">
    <source>
        <dbReference type="ARBA" id="ARBA00001971"/>
    </source>
</evidence>
<dbReference type="InterPro" id="IPR036396">
    <property type="entry name" value="Cyt_P450_sf"/>
</dbReference>
<keyword evidence="3" id="KW-0349">Heme</keyword>
<comment type="similarity">
    <text evidence="2">Belongs to the cytochrome P450 family.</text>
</comment>
<organism evidence="7">
    <name type="scientific">Metarhizium acridum (strain CQMa 102)</name>
    <dbReference type="NCBI Taxonomy" id="655827"/>
    <lineage>
        <taxon>Eukaryota</taxon>
        <taxon>Fungi</taxon>
        <taxon>Dikarya</taxon>
        <taxon>Ascomycota</taxon>
        <taxon>Pezizomycotina</taxon>
        <taxon>Sordariomycetes</taxon>
        <taxon>Hypocreomycetidae</taxon>
        <taxon>Hypocreales</taxon>
        <taxon>Clavicipitaceae</taxon>
        <taxon>Metarhizium</taxon>
    </lineage>
</organism>
<evidence type="ECO:0000256" key="3">
    <source>
        <dbReference type="ARBA" id="ARBA00022617"/>
    </source>
</evidence>
<dbReference type="GO" id="GO:0005506">
    <property type="term" value="F:iron ion binding"/>
    <property type="evidence" value="ECO:0007669"/>
    <property type="project" value="InterPro"/>
</dbReference>
<evidence type="ECO:0000256" key="5">
    <source>
        <dbReference type="ARBA" id="ARBA00023004"/>
    </source>
</evidence>
<gene>
    <name evidence="6" type="ORF">MAC_06923</name>
</gene>
<dbReference type="STRING" id="655827.E9EAM5"/>
<dbReference type="PANTHER" id="PTHR24305">
    <property type="entry name" value="CYTOCHROME P450"/>
    <property type="match status" value="1"/>
</dbReference>
<evidence type="ECO:0000256" key="2">
    <source>
        <dbReference type="ARBA" id="ARBA00010617"/>
    </source>
</evidence>